<evidence type="ECO:0000313" key="3">
    <source>
        <dbReference type="Proteomes" id="UP000239936"/>
    </source>
</evidence>
<evidence type="ECO:0000256" key="1">
    <source>
        <dbReference type="SAM" id="MobiDB-lite"/>
    </source>
</evidence>
<dbReference type="AlphaFoldDB" id="A0A2S7XQA8"/>
<dbReference type="Proteomes" id="UP000239936">
    <property type="component" value="Unassembled WGS sequence"/>
</dbReference>
<keyword evidence="3" id="KW-1185">Reference proteome</keyword>
<sequence>MSRLSFTTRFGIFLLATTLLTSLTGCQVPFLKPEQLPAFVSKLPFITKPAPTPTTLDTTCAARCDAMRPHCEQRQHLRETECKQHFKSTSADHTACVTDHRGHCLQPVACLGADLSLCNTQHQECLNACRHSTPAPANSVLPVREAPTAPEPASSPMQQATAAH</sequence>
<organism evidence="2 3">
    <name type="scientific">Chromatium okenii</name>
    <dbReference type="NCBI Taxonomy" id="61644"/>
    <lineage>
        <taxon>Bacteria</taxon>
        <taxon>Pseudomonadati</taxon>
        <taxon>Pseudomonadota</taxon>
        <taxon>Gammaproteobacteria</taxon>
        <taxon>Chromatiales</taxon>
        <taxon>Chromatiaceae</taxon>
        <taxon>Chromatium</taxon>
    </lineage>
</organism>
<dbReference type="RefSeq" id="WP_105073568.1">
    <property type="nucleotide sequence ID" value="NZ_PPGH01000035.1"/>
</dbReference>
<feature type="compositionally biased region" description="Low complexity" evidence="1">
    <location>
        <begin position="145"/>
        <end position="156"/>
    </location>
</feature>
<dbReference type="PROSITE" id="PS51257">
    <property type="entry name" value="PROKAR_LIPOPROTEIN"/>
    <property type="match status" value="1"/>
</dbReference>
<protein>
    <submittedName>
        <fullName evidence="2">Uncharacterized protein</fullName>
    </submittedName>
</protein>
<proteinExistence type="predicted"/>
<comment type="caution">
    <text evidence="2">The sequence shown here is derived from an EMBL/GenBank/DDBJ whole genome shotgun (WGS) entry which is preliminary data.</text>
</comment>
<feature type="region of interest" description="Disordered" evidence="1">
    <location>
        <begin position="145"/>
        <end position="164"/>
    </location>
</feature>
<reference evidence="2 3" key="1">
    <citation type="submission" date="2018-01" db="EMBL/GenBank/DDBJ databases">
        <title>The complete genome sequence of Chromatium okenii LaCa, a purple sulfur bacterium with a turbulent life.</title>
        <authorList>
            <person name="Luedin S.M."/>
            <person name="Liechti N."/>
            <person name="Storelli N."/>
            <person name="Danza F."/>
            <person name="Wittwer M."/>
            <person name="Pothier J.F."/>
            <person name="Tonolla M.A."/>
        </authorList>
    </citation>
    <scope>NUCLEOTIDE SEQUENCE [LARGE SCALE GENOMIC DNA]</scope>
    <source>
        <strain evidence="2 3">LaCa</strain>
    </source>
</reference>
<name>A0A2S7XQA8_9GAMM</name>
<accession>A0A2S7XQA8</accession>
<evidence type="ECO:0000313" key="2">
    <source>
        <dbReference type="EMBL" id="PQJ95929.1"/>
    </source>
</evidence>
<dbReference type="EMBL" id="PPGH01000035">
    <property type="protein sequence ID" value="PQJ95929.1"/>
    <property type="molecule type" value="Genomic_DNA"/>
</dbReference>
<gene>
    <name evidence="2" type="ORF">CXB77_08625</name>
</gene>
<dbReference type="OrthoDB" id="5770125at2"/>